<proteinExistence type="predicted"/>
<organism evidence="2 3">
    <name type="scientific">Desulfonatronum thiosulfatophilum</name>
    <dbReference type="NCBI Taxonomy" id="617002"/>
    <lineage>
        <taxon>Bacteria</taxon>
        <taxon>Pseudomonadati</taxon>
        <taxon>Thermodesulfobacteriota</taxon>
        <taxon>Desulfovibrionia</taxon>
        <taxon>Desulfovibrionales</taxon>
        <taxon>Desulfonatronaceae</taxon>
        <taxon>Desulfonatronum</taxon>
    </lineage>
</organism>
<dbReference type="RefSeq" id="WP_092120060.1">
    <property type="nucleotide sequence ID" value="NZ_FMXO01000009.1"/>
</dbReference>
<accession>A0A1G6CTQ2</accession>
<evidence type="ECO:0000313" key="3">
    <source>
        <dbReference type="Proteomes" id="UP000198771"/>
    </source>
</evidence>
<evidence type="ECO:0000259" key="1">
    <source>
        <dbReference type="Pfam" id="PF09860"/>
    </source>
</evidence>
<feature type="domain" description="DUF2087" evidence="1">
    <location>
        <begin position="89"/>
        <end position="159"/>
    </location>
</feature>
<sequence length="177" mass="20692">MSKNPLPFGVNDIGAFARSVRKSLDGLERSPSHVEMLNLLARAGGFRNFQHFKAQHEAGTSLQTFPPVQAEVDYRLVKQLVRLFDDNGRLVRWPKKFTLRMFCLWALWSRFPARTSMTEREISDWLQERHCFGDHALLRRELVDRRLVTRTPDGRVYTRIEQRPPAEAAALFEQLRK</sequence>
<dbReference type="Pfam" id="PF09860">
    <property type="entry name" value="DUF2087"/>
    <property type="match status" value="1"/>
</dbReference>
<dbReference type="Proteomes" id="UP000198771">
    <property type="component" value="Unassembled WGS sequence"/>
</dbReference>
<keyword evidence="3" id="KW-1185">Reference proteome</keyword>
<protein>
    <recommendedName>
        <fullName evidence="1">DUF2087 domain-containing protein</fullName>
    </recommendedName>
</protein>
<dbReference type="OrthoDB" id="6867569at2"/>
<dbReference type="STRING" id="617002.SAMN05660653_01708"/>
<dbReference type="EMBL" id="FMXO01000009">
    <property type="protein sequence ID" value="SDB36231.1"/>
    <property type="molecule type" value="Genomic_DNA"/>
</dbReference>
<dbReference type="InterPro" id="IPR018656">
    <property type="entry name" value="DUF2087"/>
</dbReference>
<name>A0A1G6CTQ2_9BACT</name>
<dbReference type="AlphaFoldDB" id="A0A1G6CTQ2"/>
<gene>
    <name evidence="2" type="ORF">SAMN05660653_01708</name>
</gene>
<evidence type="ECO:0000313" key="2">
    <source>
        <dbReference type="EMBL" id="SDB36231.1"/>
    </source>
</evidence>
<reference evidence="2 3" key="1">
    <citation type="submission" date="2016-10" db="EMBL/GenBank/DDBJ databases">
        <authorList>
            <person name="de Groot N.N."/>
        </authorList>
    </citation>
    <scope>NUCLEOTIDE SEQUENCE [LARGE SCALE GENOMIC DNA]</scope>
    <source>
        <strain evidence="2 3">ASO4-2</strain>
    </source>
</reference>